<dbReference type="PRINTS" id="PR01100">
    <property type="entry name" value="SHIKIMTKNASE"/>
</dbReference>
<proteinExistence type="inferred from homology"/>
<feature type="binding site" evidence="11">
    <location>
        <position position="119"/>
    </location>
    <ligand>
        <name>ATP</name>
        <dbReference type="ChEBI" id="CHEBI:30616"/>
    </ligand>
</feature>
<accession>A0A0B7MJ08</accession>
<keyword evidence="8 11" id="KW-0067">ATP-binding</keyword>
<evidence type="ECO:0000256" key="10">
    <source>
        <dbReference type="ARBA" id="ARBA00048567"/>
    </source>
</evidence>
<dbReference type="EMBL" id="CDRZ01000270">
    <property type="protein sequence ID" value="CEO90035.1"/>
    <property type="molecule type" value="Genomic_DNA"/>
</dbReference>
<dbReference type="GO" id="GO:0009073">
    <property type="term" value="P:aromatic amino acid family biosynthetic process"/>
    <property type="evidence" value="ECO:0007669"/>
    <property type="project" value="UniProtKB-KW"/>
</dbReference>
<dbReference type="AlphaFoldDB" id="A0A0B7MJ08"/>
<dbReference type="HAMAP" id="MF_00109">
    <property type="entry name" value="Shikimate_kinase"/>
    <property type="match status" value="1"/>
</dbReference>
<dbReference type="UniPathway" id="UPA00053">
    <property type="reaction ID" value="UER00088"/>
</dbReference>
<dbReference type="InterPro" id="IPR027417">
    <property type="entry name" value="P-loop_NTPase"/>
</dbReference>
<comment type="subcellular location">
    <subcellularLocation>
        <location evidence="11">Cytoplasm</location>
    </subcellularLocation>
</comment>
<dbReference type="Proteomes" id="UP000046155">
    <property type="component" value="Unassembled WGS sequence"/>
</dbReference>
<keyword evidence="4 11" id="KW-0028">Amino-acid biosynthesis</keyword>
<dbReference type="Gene3D" id="3.40.50.300">
    <property type="entry name" value="P-loop containing nucleotide triphosphate hydrolases"/>
    <property type="match status" value="1"/>
</dbReference>
<dbReference type="Pfam" id="PF01202">
    <property type="entry name" value="SKI"/>
    <property type="match status" value="1"/>
</dbReference>
<dbReference type="EC" id="2.7.1.71" evidence="3 11"/>
<evidence type="ECO:0000256" key="8">
    <source>
        <dbReference type="ARBA" id="ARBA00022840"/>
    </source>
</evidence>
<feature type="binding site" evidence="11">
    <location>
        <begin position="13"/>
        <end position="18"/>
    </location>
    <ligand>
        <name>ATP</name>
        <dbReference type="ChEBI" id="CHEBI:30616"/>
    </ligand>
</feature>
<feature type="binding site" evidence="11">
    <location>
        <position position="35"/>
    </location>
    <ligand>
        <name>substrate</name>
    </ligand>
</feature>
<dbReference type="RefSeq" id="WP_232294477.1">
    <property type="nucleotide sequence ID" value="NZ_CDRZ01000270.1"/>
</dbReference>
<evidence type="ECO:0000313" key="13">
    <source>
        <dbReference type="Proteomes" id="UP000046155"/>
    </source>
</evidence>
<comment type="subunit">
    <text evidence="11">Monomer.</text>
</comment>
<dbReference type="PROSITE" id="PS01128">
    <property type="entry name" value="SHIKIMATE_KINASE"/>
    <property type="match status" value="1"/>
</dbReference>
<evidence type="ECO:0000256" key="6">
    <source>
        <dbReference type="ARBA" id="ARBA00022741"/>
    </source>
</evidence>
<keyword evidence="5 11" id="KW-0808">Transferase</keyword>
<dbReference type="GO" id="GO:0005829">
    <property type="term" value="C:cytosol"/>
    <property type="evidence" value="ECO:0007669"/>
    <property type="project" value="TreeGrafter"/>
</dbReference>
<keyword evidence="7 11" id="KW-0418">Kinase</keyword>
<feature type="binding site" evidence="11">
    <location>
        <position position="81"/>
    </location>
    <ligand>
        <name>substrate</name>
    </ligand>
</feature>
<dbReference type="GO" id="GO:0009423">
    <property type="term" value="P:chorismate biosynthetic process"/>
    <property type="evidence" value="ECO:0007669"/>
    <property type="project" value="UniProtKB-UniRule"/>
</dbReference>
<dbReference type="PANTHER" id="PTHR21087">
    <property type="entry name" value="SHIKIMATE KINASE"/>
    <property type="match status" value="1"/>
</dbReference>
<evidence type="ECO:0000256" key="4">
    <source>
        <dbReference type="ARBA" id="ARBA00022605"/>
    </source>
</evidence>
<evidence type="ECO:0000256" key="5">
    <source>
        <dbReference type="ARBA" id="ARBA00022679"/>
    </source>
</evidence>
<sequence length="145" mass="16014">MKKSNIVLTGFMGVGKTEVGRRLAELLEMKFIDTDTAVESAVGMKIPDIFQKYGEERFRCEEAAVIRKAALCSNCVIATGGGVVLNPENMRALREKGMIILLSAQPSVIADRVMKTAKRPLLQGDDLNERIRNLLSERRPLLPGL</sequence>
<dbReference type="CDD" id="cd00464">
    <property type="entry name" value="SK"/>
    <property type="match status" value="1"/>
</dbReference>
<keyword evidence="11" id="KW-0963">Cytoplasm</keyword>
<evidence type="ECO:0000256" key="1">
    <source>
        <dbReference type="ARBA" id="ARBA00004842"/>
    </source>
</evidence>
<dbReference type="SUPFAM" id="SSF52540">
    <property type="entry name" value="P-loop containing nucleoside triphosphate hydrolases"/>
    <property type="match status" value="1"/>
</dbReference>
<reference evidence="13" key="1">
    <citation type="submission" date="2015-01" db="EMBL/GenBank/DDBJ databases">
        <authorList>
            <person name="Manzoor Shahid"/>
            <person name="Zubair Saima"/>
        </authorList>
    </citation>
    <scope>NUCLEOTIDE SEQUENCE [LARGE SCALE GENOMIC DNA]</scope>
    <source>
        <strain evidence="13">Sp3</strain>
    </source>
</reference>
<dbReference type="GO" id="GO:0004765">
    <property type="term" value="F:shikimate kinase activity"/>
    <property type="evidence" value="ECO:0007669"/>
    <property type="project" value="UniProtKB-UniRule"/>
</dbReference>
<keyword evidence="11" id="KW-0479">Metal-binding</keyword>
<dbReference type="InterPro" id="IPR031322">
    <property type="entry name" value="Shikimate/glucono_kinase"/>
</dbReference>
<feature type="binding site" evidence="11">
    <location>
        <position position="59"/>
    </location>
    <ligand>
        <name>substrate</name>
    </ligand>
</feature>
<comment type="similarity">
    <text evidence="2 11">Belongs to the shikimate kinase family.</text>
</comment>
<keyword evidence="11" id="KW-0460">Magnesium</keyword>
<protein>
    <recommendedName>
        <fullName evidence="3 11">Shikimate kinase</fullName>
        <shortName evidence="11">SK</shortName>
        <ecNumber evidence="3 11">2.7.1.71</ecNumber>
    </recommendedName>
</protein>
<evidence type="ECO:0000256" key="9">
    <source>
        <dbReference type="ARBA" id="ARBA00023141"/>
    </source>
</evidence>
<dbReference type="InterPro" id="IPR023000">
    <property type="entry name" value="Shikimate_kinase_CS"/>
</dbReference>
<evidence type="ECO:0000256" key="3">
    <source>
        <dbReference type="ARBA" id="ARBA00012154"/>
    </source>
</evidence>
<comment type="catalytic activity">
    <reaction evidence="10 11">
        <text>shikimate + ATP = 3-phosphoshikimate + ADP + H(+)</text>
        <dbReference type="Rhea" id="RHEA:13121"/>
        <dbReference type="ChEBI" id="CHEBI:15378"/>
        <dbReference type="ChEBI" id="CHEBI:30616"/>
        <dbReference type="ChEBI" id="CHEBI:36208"/>
        <dbReference type="ChEBI" id="CHEBI:145989"/>
        <dbReference type="ChEBI" id="CHEBI:456216"/>
        <dbReference type="EC" id="2.7.1.71"/>
    </reaction>
</comment>
<keyword evidence="9 11" id="KW-0057">Aromatic amino acid biosynthesis</keyword>
<organism evidence="12 13">
    <name type="scientific">Syntrophaceticus schinkii</name>
    <dbReference type="NCBI Taxonomy" id="499207"/>
    <lineage>
        <taxon>Bacteria</taxon>
        <taxon>Bacillati</taxon>
        <taxon>Bacillota</taxon>
        <taxon>Clostridia</taxon>
        <taxon>Thermoanaerobacterales</taxon>
        <taxon>Thermoanaerobacterales Family III. Incertae Sedis</taxon>
        <taxon>Syntrophaceticus</taxon>
    </lineage>
</organism>
<comment type="cofactor">
    <cofactor evidence="11">
        <name>Mg(2+)</name>
        <dbReference type="ChEBI" id="CHEBI:18420"/>
    </cofactor>
    <text evidence="11">Binds 1 Mg(2+) ion per subunit.</text>
</comment>
<dbReference type="PANTHER" id="PTHR21087:SF16">
    <property type="entry name" value="SHIKIMATE KINASE 1, CHLOROPLASTIC"/>
    <property type="match status" value="1"/>
</dbReference>
<feature type="binding site" evidence="11">
    <location>
        <position position="17"/>
    </location>
    <ligand>
        <name>Mg(2+)</name>
        <dbReference type="ChEBI" id="CHEBI:18420"/>
    </ligand>
</feature>
<evidence type="ECO:0000256" key="7">
    <source>
        <dbReference type="ARBA" id="ARBA00022777"/>
    </source>
</evidence>
<dbReference type="GO" id="GO:0005524">
    <property type="term" value="F:ATP binding"/>
    <property type="evidence" value="ECO:0007669"/>
    <property type="project" value="UniProtKB-UniRule"/>
</dbReference>
<comment type="caution">
    <text evidence="11">Lacks conserved residue(s) required for the propagation of feature annotation.</text>
</comment>
<keyword evidence="6 11" id="KW-0547">Nucleotide-binding</keyword>
<dbReference type="InterPro" id="IPR000623">
    <property type="entry name" value="Shikimate_kinase/TSH1"/>
</dbReference>
<dbReference type="GO" id="GO:0008652">
    <property type="term" value="P:amino acid biosynthetic process"/>
    <property type="evidence" value="ECO:0007669"/>
    <property type="project" value="UniProtKB-KW"/>
</dbReference>
<dbReference type="GO" id="GO:0000287">
    <property type="term" value="F:magnesium ion binding"/>
    <property type="evidence" value="ECO:0007669"/>
    <property type="project" value="UniProtKB-UniRule"/>
</dbReference>
<comment type="pathway">
    <text evidence="1 11">Metabolic intermediate biosynthesis; chorismate biosynthesis; chorismate from D-erythrose 4-phosphate and phosphoenolpyruvate: step 5/7.</text>
</comment>
<feature type="binding site" evidence="11">
    <location>
        <position position="138"/>
    </location>
    <ligand>
        <name>substrate</name>
    </ligand>
</feature>
<evidence type="ECO:0000256" key="11">
    <source>
        <dbReference type="HAMAP-Rule" id="MF_00109"/>
    </source>
</evidence>
<keyword evidence="13" id="KW-1185">Reference proteome</keyword>
<evidence type="ECO:0000313" key="12">
    <source>
        <dbReference type="EMBL" id="CEO90035.1"/>
    </source>
</evidence>
<evidence type="ECO:0000256" key="2">
    <source>
        <dbReference type="ARBA" id="ARBA00006997"/>
    </source>
</evidence>
<comment type="function">
    <text evidence="11">Catalyzes the specific phosphorylation of the 3-hydroxyl group of shikimic acid using ATP as a cosubstrate.</text>
</comment>
<gene>
    <name evidence="11" type="primary">aroK</name>
    <name evidence="12" type="ORF">SSCH_700022</name>
</gene>
<name>A0A0B7MJ08_9FIRM</name>